<keyword evidence="1" id="KW-1133">Transmembrane helix</keyword>
<name>A0A136Q0F3_9ACTN</name>
<dbReference type="RefSeq" id="WP_067359258.1">
    <property type="nucleotide sequence ID" value="NZ_JBIUBN010000012.1"/>
</dbReference>
<organism evidence="2 3">
    <name type="scientific">Micromonospora rosaria</name>
    <dbReference type="NCBI Taxonomy" id="47874"/>
    <lineage>
        <taxon>Bacteria</taxon>
        <taxon>Bacillati</taxon>
        <taxon>Actinomycetota</taxon>
        <taxon>Actinomycetes</taxon>
        <taxon>Micromonosporales</taxon>
        <taxon>Micromonosporaceae</taxon>
        <taxon>Micromonospora</taxon>
    </lineage>
</organism>
<gene>
    <name evidence="2" type="ORF">AWW66_00410</name>
</gene>
<dbReference type="GO" id="GO:0005886">
    <property type="term" value="C:plasma membrane"/>
    <property type="evidence" value="ECO:0007669"/>
    <property type="project" value="InterPro"/>
</dbReference>
<protein>
    <submittedName>
        <fullName evidence="2">K+-transporting ATPase</fullName>
    </submittedName>
</protein>
<dbReference type="AlphaFoldDB" id="A0A136Q0F3"/>
<evidence type="ECO:0000313" key="2">
    <source>
        <dbReference type="EMBL" id="KXK63946.1"/>
    </source>
</evidence>
<keyword evidence="1" id="KW-0812">Transmembrane</keyword>
<dbReference type="Proteomes" id="UP000070620">
    <property type="component" value="Unassembled WGS sequence"/>
</dbReference>
<keyword evidence="1" id="KW-0472">Membrane</keyword>
<evidence type="ECO:0000256" key="1">
    <source>
        <dbReference type="SAM" id="Phobius"/>
    </source>
</evidence>
<evidence type="ECO:0000313" key="3">
    <source>
        <dbReference type="Proteomes" id="UP000070620"/>
    </source>
</evidence>
<proteinExistence type="predicted"/>
<accession>A0A136Q0F3</accession>
<dbReference type="Pfam" id="PF09604">
    <property type="entry name" value="Potass_KdpF"/>
    <property type="match status" value="1"/>
</dbReference>
<dbReference type="GO" id="GO:0008556">
    <property type="term" value="F:P-type potassium transmembrane transporter activity"/>
    <property type="evidence" value="ECO:0007669"/>
    <property type="project" value="InterPro"/>
</dbReference>
<feature type="transmembrane region" description="Helical" evidence="1">
    <location>
        <begin position="6"/>
        <end position="25"/>
    </location>
</feature>
<dbReference type="InterPro" id="IPR011726">
    <property type="entry name" value="KdpF"/>
</dbReference>
<keyword evidence="3" id="KW-1185">Reference proteome</keyword>
<comment type="caution">
    <text evidence="2">The sequence shown here is derived from an EMBL/GenBank/DDBJ whole genome shotgun (WGS) entry which is preliminary data.</text>
</comment>
<sequence length="29" mass="3026">MNATNAVGLALALGLAVLLLLALLFPERF</sequence>
<reference evidence="2 3" key="1">
    <citation type="submission" date="2016-01" db="EMBL/GenBank/DDBJ databases">
        <title>Whole genome sequence and analysis of Micromonospora rosaria DSM 803, which can produce antibacterial substance rosamicin.</title>
        <authorList>
            <person name="Yang H."/>
            <person name="He X."/>
            <person name="Zhu D."/>
        </authorList>
    </citation>
    <scope>NUCLEOTIDE SEQUENCE [LARGE SCALE GENOMIC DNA]</scope>
    <source>
        <strain evidence="2 3">DSM 803</strain>
    </source>
</reference>
<dbReference type="EMBL" id="LRQV01000001">
    <property type="protein sequence ID" value="KXK63946.1"/>
    <property type="molecule type" value="Genomic_DNA"/>
</dbReference>